<dbReference type="GO" id="GO:0035091">
    <property type="term" value="F:phosphatidylinositol binding"/>
    <property type="evidence" value="ECO:0007669"/>
    <property type="project" value="InterPro"/>
</dbReference>
<dbReference type="OrthoDB" id="10255964at2759"/>
<dbReference type="PANTHER" id="PTHR47789">
    <property type="entry name" value="LAS SEVENTEEN-BINDING PROTEIN 5"/>
    <property type="match status" value="1"/>
</dbReference>
<organism evidence="4 5">
    <name type="scientific">Armillaria ostoyae</name>
    <name type="common">Armillaria root rot fungus</name>
    <dbReference type="NCBI Taxonomy" id="47428"/>
    <lineage>
        <taxon>Eukaryota</taxon>
        <taxon>Fungi</taxon>
        <taxon>Dikarya</taxon>
        <taxon>Basidiomycota</taxon>
        <taxon>Agaricomycotina</taxon>
        <taxon>Agaricomycetes</taxon>
        <taxon>Agaricomycetidae</taxon>
        <taxon>Agaricales</taxon>
        <taxon>Marasmiineae</taxon>
        <taxon>Physalacriaceae</taxon>
        <taxon>Armillaria</taxon>
    </lineage>
</organism>
<dbReference type="CDD" id="cd16980">
    <property type="entry name" value="VHS_Lsb5"/>
    <property type="match status" value="1"/>
</dbReference>
<dbReference type="Pfam" id="PF01636">
    <property type="entry name" value="APH"/>
    <property type="match status" value="1"/>
</dbReference>
<dbReference type="Pfam" id="PF00790">
    <property type="entry name" value="VHS"/>
    <property type="match status" value="1"/>
</dbReference>
<dbReference type="AlphaFoldDB" id="A0A284RHZ9"/>
<dbReference type="PROSITE" id="PS50179">
    <property type="entry name" value="VHS"/>
    <property type="match status" value="1"/>
</dbReference>
<accession>A0A284RHZ9</accession>
<dbReference type="SMART" id="SM00288">
    <property type="entry name" value="VHS"/>
    <property type="match status" value="1"/>
</dbReference>
<proteinExistence type="predicted"/>
<dbReference type="GO" id="GO:0006897">
    <property type="term" value="P:endocytosis"/>
    <property type="evidence" value="ECO:0007669"/>
    <property type="project" value="InterPro"/>
</dbReference>
<reference evidence="5" key="1">
    <citation type="journal article" date="2017" name="Nat. Ecol. Evol.">
        <title>Genome expansion and lineage-specific genetic innovations in the forest pathogenic fungi Armillaria.</title>
        <authorList>
            <person name="Sipos G."/>
            <person name="Prasanna A.N."/>
            <person name="Walter M.C."/>
            <person name="O'Connor E."/>
            <person name="Balint B."/>
            <person name="Krizsan K."/>
            <person name="Kiss B."/>
            <person name="Hess J."/>
            <person name="Varga T."/>
            <person name="Slot J."/>
            <person name="Riley R."/>
            <person name="Boka B."/>
            <person name="Rigling D."/>
            <person name="Barry K."/>
            <person name="Lee J."/>
            <person name="Mihaltcheva S."/>
            <person name="LaButti K."/>
            <person name="Lipzen A."/>
            <person name="Waldron R."/>
            <person name="Moloney N.M."/>
            <person name="Sperisen C."/>
            <person name="Kredics L."/>
            <person name="Vagvoelgyi C."/>
            <person name="Patrignani A."/>
            <person name="Fitzpatrick D."/>
            <person name="Nagy I."/>
            <person name="Doyle S."/>
            <person name="Anderson J.B."/>
            <person name="Grigoriev I.V."/>
            <person name="Gueldener U."/>
            <person name="Muensterkoetter M."/>
            <person name="Nagy L.G."/>
        </authorList>
    </citation>
    <scope>NUCLEOTIDE SEQUENCE [LARGE SCALE GENOMIC DNA]</scope>
    <source>
        <strain evidence="5">C18/9</strain>
    </source>
</reference>
<dbReference type="GO" id="GO:0051666">
    <property type="term" value="P:actin cortical patch localization"/>
    <property type="evidence" value="ECO:0007669"/>
    <property type="project" value="TreeGrafter"/>
</dbReference>
<dbReference type="EMBL" id="FUEG01000009">
    <property type="protein sequence ID" value="SJL08363.1"/>
    <property type="molecule type" value="Genomic_DNA"/>
</dbReference>
<feature type="domain" description="VHS" evidence="3">
    <location>
        <begin position="475"/>
        <end position="591"/>
    </location>
</feature>
<gene>
    <name evidence="4" type="ORF">ARMOST_11726</name>
</gene>
<sequence length="622" mass="69550">MRYVETHTSIPIPHIHLVEYDAQNSVETRFMLMDKIAGSTLTEVWDAFTSEEREQIVLLEFPAIGSLLDDQGTLAPLSRSCSYSSLLSLDYGLFKTTKEYLLANVSAELKLVQENPNNWREQRKETASLSGGLDDTSTLEDAREWLRLLYEGIRGLQDGILDPPESPFVLFHDDFQWSNVLVSPEDPTKLVGILDWEGSRVLPVWDNSRLIDPVGHNIIDDPEELRRLQDIKWDILQDVQTNAAYSEHRWHLFLRIIDYGHSFRSRREVVDGLFLGWLESVRGKGLWEDVESMAGLEKYIKVFSFTVAAILGGMKSNPVYVTVFGILAALVALLAVLLGQVKHSKEGIDEGDFAKVRSQIDPRSLPRATSSSLVTRGPTNVRGRIQEMDENVKDNGNKKRASLPSYTHDMNKLFGRDKVKDLPSRNSSFSSLTLGASPVQRPPSLFTAEEATVPLLRTLDSITRMIGLLTATTLEDWSMVLEVCERSSASDTNAKEAVSALRRELGKHGEPSTQLSAARLWAIILRNSTETFISQSTSKKFLGTLEDVIMSPRTSPVVRERVLGVIAAAAYLSKEDTSGFRALWRKVKPDGKPDEAHGIPFDTGDAMFSPSVDNRYENPVSP</sequence>
<evidence type="ECO:0000259" key="3">
    <source>
        <dbReference type="PROSITE" id="PS50179"/>
    </source>
</evidence>
<dbReference type="PANTHER" id="PTHR47789:SF2">
    <property type="entry name" value="VHS DOMAIN-CONTAINING PROTEIN"/>
    <property type="match status" value="1"/>
</dbReference>
<dbReference type="InterPro" id="IPR002014">
    <property type="entry name" value="VHS_dom"/>
</dbReference>
<dbReference type="Proteomes" id="UP000219338">
    <property type="component" value="Unassembled WGS sequence"/>
</dbReference>
<dbReference type="SUPFAM" id="SSF56112">
    <property type="entry name" value="Protein kinase-like (PK-like)"/>
    <property type="match status" value="1"/>
</dbReference>
<evidence type="ECO:0000256" key="2">
    <source>
        <dbReference type="SAM" id="Phobius"/>
    </source>
</evidence>
<dbReference type="GO" id="GO:0007034">
    <property type="term" value="P:vacuolar transport"/>
    <property type="evidence" value="ECO:0007669"/>
    <property type="project" value="UniProtKB-ARBA"/>
</dbReference>
<dbReference type="GO" id="GO:0007015">
    <property type="term" value="P:actin filament organization"/>
    <property type="evidence" value="ECO:0007669"/>
    <property type="project" value="InterPro"/>
</dbReference>
<dbReference type="InterPro" id="IPR008942">
    <property type="entry name" value="ENTH_VHS"/>
</dbReference>
<keyword evidence="5" id="KW-1185">Reference proteome</keyword>
<feature type="transmembrane region" description="Helical" evidence="2">
    <location>
        <begin position="319"/>
        <end position="338"/>
    </location>
</feature>
<evidence type="ECO:0000313" key="4">
    <source>
        <dbReference type="EMBL" id="SJL08363.1"/>
    </source>
</evidence>
<dbReference type="InterPro" id="IPR045007">
    <property type="entry name" value="LSB5"/>
</dbReference>
<dbReference type="Gene3D" id="1.25.40.90">
    <property type="match status" value="1"/>
</dbReference>
<dbReference type="GO" id="GO:0030479">
    <property type="term" value="C:actin cortical patch"/>
    <property type="evidence" value="ECO:0007669"/>
    <property type="project" value="TreeGrafter"/>
</dbReference>
<dbReference type="InterPro" id="IPR002575">
    <property type="entry name" value="Aminoglycoside_PTrfase"/>
</dbReference>
<name>A0A284RHZ9_ARMOS</name>
<evidence type="ECO:0000256" key="1">
    <source>
        <dbReference type="SAM" id="MobiDB-lite"/>
    </source>
</evidence>
<protein>
    <recommendedName>
        <fullName evidence="3">VHS domain-containing protein</fullName>
    </recommendedName>
</protein>
<dbReference type="GO" id="GO:0043130">
    <property type="term" value="F:ubiquitin binding"/>
    <property type="evidence" value="ECO:0007669"/>
    <property type="project" value="InterPro"/>
</dbReference>
<evidence type="ECO:0000313" key="5">
    <source>
        <dbReference type="Proteomes" id="UP000219338"/>
    </source>
</evidence>
<dbReference type="InterPro" id="IPR011009">
    <property type="entry name" value="Kinase-like_dom_sf"/>
</dbReference>
<dbReference type="SUPFAM" id="SSF48464">
    <property type="entry name" value="ENTH/VHS domain"/>
    <property type="match status" value="1"/>
</dbReference>
<keyword evidence="2" id="KW-0472">Membrane</keyword>
<dbReference type="Gene3D" id="3.90.1200.10">
    <property type="match status" value="1"/>
</dbReference>
<feature type="region of interest" description="Disordered" evidence="1">
    <location>
        <begin position="589"/>
        <end position="622"/>
    </location>
</feature>
<keyword evidence="2" id="KW-0812">Transmembrane</keyword>
<keyword evidence="2" id="KW-1133">Transmembrane helix</keyword>